<dbReference type="EMBL" id="CP058559">
    <property type="protein sequence ID" value="QNO16121.1"/>
    <property type="molecule type" value="Genomic_DNA"/>
</dbReference>
<feature type="transmembrane region" description="Helical" evidence="3">
    <location>
        <begin position="141"/>
        <end position="161"/>
    </location>
</feature>
<sequence length="471" mass="52589">MKWPQELDRLLPLVRKYILKYCLLSLIKAITILAMVNIPLQILGGVMQDNPSYGFIFITLNLLTLLVTLIYFYLHRPRVEEIALVLDKQLETKERIITFLEYEKESESKRGVTAMRGEVKSFISKVNLSFDWDKKKFKSNILTATIMILILIASILVAPQISQSIERESGLKEKQQEVVAEIDEVLEGLLEIDQEKYDQLIEELEALKDIAQNAKESEELEIILKELEELLLKELEDQQEMLKDISELRDLLGTSTDLENELKDNPLLKEELLERIENLQDHNLSTNQRERLQELSDAINTNPTTENLAQLGELLEELQESNGTAPLEEMLGEGANGPGSEVEPGPGESPGEGSDGPSGEGEGSQGGEGGASEGEGGEGEGQGSGSSPTGGDTSTPEDYVYIPSDKELVLDGDEGEYTLRDIMRMNPNIINSPYKDIYKGYHKEAITSVTGLDIPKPLEDYVRKYFQSIAP</sequence>
<gene>
    <name evidence="4" type="ORF">HYG86_15765</name>
</gene>
<feature type="coiled-coil region" evidence="1">
    <location>
        <begin position="190"/>
        <end position="245"/>
    </location>
</feature>
<dbReference type="RefSeq" id="WP_213166515.1">
    <property type="nucleotide sequence ID" value="NZ_CP058559.1"/>
</dbReference>
<organism evidence="4 5">
    <name type="scientific">Alkalicella caledoniensis</name>
    <dbReference type="NCBI Taxonomy" id="2731377"/>
    <lineage>
        <taxon>Bacteria</taxon>
        <taxon>Bacillati</taxon>
        <taxon>Bacillota</taxon>
        <taxon>Clostridia</taxon>
        <taxon>Eubacteriales</taxon>
        <taxon>Proteinivoracaceae</taxon>
        <taxon>Alkalicella</taxon>
    </lineage>
</organism>
<evidence type="ECO:0000313" key="5">
    <source>
        <dbReference type="Proteomes" id="UP000516160"/>
    </source>
</evidence>
<feature type="compositionally biased region" description="Low complexity" evidence="2">
    <location>
        <begin position="385"/>
        <end position="397"/>
    </location>
</feature>
<feature type="region of interest" description="Disordered" evidence="2">
    <location>
        <begin position="328"/>
        <end position="399"/>
    </location>
</feature>
<dbReference type="KEGG" id="acae:HYG86_15765"/>
<protein>
    <submittedName>
        <fullName evidence="4">Uncharacterized protein</fullName>
    </submittedName>
</protein>
<feature type="transmembrane region" description="Helical" evidence="3">
    <location>
        <begin position="52"/>
        <end position="74"/>
    </location>
</feature>
<keyword evidence="3" id="KW-0812">Transmembrane</keyword>
<evidence type="ECO:0000256" key="2">
    <source>
        <dbReference type="SAM" id="MobiDB-lite"/>
    </source>
</evidence>
<reference evidence="4 5" key="1">
    <citation type="submission" date="2020-07" db="EMBL/GenBank/DDBJ databases">
        <title>Alkalicella. sp. LB2 genome.</title>
        <authorList>
            <person name="Postec A."/>
            <person name="Quemeneur M."/>
        </authorList>
    </citation>
    <scope>NUCLEOTIDE SEQUENCE [LARGE SCALE GENOMIC DNA]</scope>
    <source>
        <strain evidence="4 5">LB2</strain>
    </source>
</reference>
<evidence type="ECO:0000256" key="1">
    <source>
        <dbReference type="SAM" id="Coils"/>
    </source>
</evidence>
<feature type="transmembrane region" description="Helical" evidence="3">
    <location>
        <begin position="21"/>
        <end position="40"/>
    </location>
</feature>
<dbReference type="Proteomes" id="UP000516160">
    <property type="component" value="Chromosome"/>
</dbReference>
<feature type="compositionally biased region" description="Low complexity" evidence="2">
    <location>
        <begin position="338"/>
        <end position="347"/>
    </location>
</feature>
<name>A0A7G9WBQ9_ALKCA</name>
<accession>A0A7G9WBQ9</accession>
<dbReference type="AlphaFoldDB" id="A0A7G9WBQ9"/>
<keyword evidence="5" id="KW-1185">Reference proteome</keyword>
<keyword evidence="1" id="KW-0175">Coiled coil</keyword>
<proteinExistence type="predicted"/>
<keyword evidence="3" id="KW-1133">Transmembrane helix</keyword>
<evidence type="ECO:0000313" key="4">
    <source>
        <dbReference type="EMBL" id="QNO16121.1"/>
    </source>
</evidence>
<evidence type="ECO:0000256" key="3">
    <source>
        <dbReference type="SAM" id="Phobius"/>
    </source>
</evidence>
<feature type="compositionally biased region" description="Gly residues" evidence="2">
    <location>
        <begin position="348"/>
        <end position="384"/>
    </location>
</feature>
<keyword evidence="3" id="KW-0472">Membrane</keyword>